<feature type="signal peptide" evidence="1">
    <location>
        <begin position="1"/>
        <end position="19"/>
    </location>
</feature>
<feature type="chain" id="PRO_5017314215" evidence="1">
    <location>
        <begin position="20"/>
        <end position="122"/>
    </location>
</feature>
<comment type="caution">
    <text evidence="2">The sequence shown here is derived from an EMBL/GenBank/DDBJ whole genome shotgun (WGS) entry which is preliminary data.</text>
</comment>
<name>A0A3A8F3E8_9GAMM</name>
<dbReference type="RefSeq" id="WP_120382380.1">
    <property type="nucleotide sequence ID" value="NZ_RAXT01000001.1"/>
</dbReference>
<proteinExistence type="predicted"/>
<evidence type="ECO:0000256" key="1">
    <source>
        <dbReference type="SAM" id="SignalP"/>
    </source>
</evidence>
<dbReference type="Proteomes" id="UP000280405">
    <property type="component" value="Unassembled WGS sequence"/>
</dbReference>
<organism evidence="2 3">
    <name type="scientific">Acinetobacter rongchengensis</name>
    <dbReference type="NCBI Taxonomy" id="2419601"/>
    <lineage>
        <taxon>Bacteria</taxon>
        <taxon>Pseudomonadati</taxon>
        <taxon>Pseudomonadota</taxon>
        <taxon>Gammaproteobacteria</taxon>
        <taxon>Moraxellales</taxon>
        <taxon>Moraxellaceae</taxon>
        <taxon>Acinetobacter</taxon>
    </lineage>
</organism>
<dbReference type="AlphaFoldDB" id="A0A3A8F3E8"/>
<gene>
    <name evidence="2" type="ORF">D7V20_00365</name>
</gene>
<dbReference type="OrthoDB" id="6712147at2"/>
<evidence type="ECO:0000313" key="2">
    <source>
        <dbReference type="EMBL" id="RKG40879.1"/>
    </source>
</evidence>
<sequence length="122" mass="14041">MKKMLLGILVILLSAQSFAEQMTQKLTQDEYNRKIQEYTDQVNATKLILDEPNTTTDSKQQKQAFCSRLEAYQKISMISKENIQLDTANMMFVIANNFLERQKQSLKASGMTKEVFCSFNAK</sequence>
<accession>A0A3A8F3E8</accession>
<protein>
    <submittedName>
        <fullName evidence="2">Uncharacterized protein</fullName>
    </submittedName>
</protein>
<reference evidence="2 3" key="1">
    <citation type="submission" date="2018-09" db="EMBL/GenBank/DDBJ databases">
        <title>The draft genome of Acinetobacter spp. strains.</title>
        <authorList>
            <person name="Qin J."/>
            <person name="Feng Y."/>
            <person name="Zong Z."/>
        </authorList>
    </citation>
    <scope>NUCLEOTIDE SEQUENCE [LARGE SCALE GENOMIC DNA]</scope>
    <source>
        <strain evidence="2 3">WCHAc060115</strain>
    </source>
</reference>
<keyword evidence="3" id="KW-1185">Reference proteome</keyword>
<evidence type="ECO:0000313" key="3">
    <source>
        <dbReference type="Proteomes" id="UP000280405"/>
    </source>
</evidence>
<dbReference type="EMBL" id="RAXT01000001">
    <property type="protein sequence ID" value="RKG40879.1"/>
    <property type="molecule type" value="Genomic_DNA"/>
</dbReference>
<keyword evidence="1" id="KW-0732">Signal</keyword>